<organism evidence="1 2">
    <name type="scientific">Cognaticolwellia beringensis</name>
    <dbReference type="NCBI Taxonomy" id="1967665"/>
    <lineage>
        <taxon>Bacteria</taxon>
        <taxon>Pseudomonadati</taxon>
        <taxon>Pseudomonadota</taxon>
        <taxon>Gammaproteobacteria</taxon>
        <taxon>Alteromonadales</taxon>
        <taxon>Colwelliaceae</taxon>
        <taxon>Cognaticolwellia</taxon>
    </lineage>
</organism>
<reference evidence="1 2" key="1">
    <citation type="submission" date="2017-08" db="EMBL/GenBank/DDBJ databases">
        <title>Complete genome of Colwellia sp. NB097-1, a psychrophile bacterium ioslated from Bering Sea.</title>
        <authorList>
            <person name="Chen X."/>
        </authorList>
    </citation>
    <scope>NUCLEOTIDE SEQUENCE [LARGE SCALE GENOMIC DNA]</scope>
    <source>
        <strain evidence="1 2">NB097-1</strain>
    </source>
</reference>
<sequence length="66" mass="6826">MIMGCVFLGDVHGSSGWGGLASSQGMQNSKNEALEKASDLGATHIVWSNISGGYSPSAFGKAYKCK</sequence>
<dbReference type="KEGG" id="cber:B5D82_10860"/>
<keyword evidence="2" id="KW-1185">Reference proteome</keyword>
<name>A0A222G9C0_9GAMM</name>
<dbReference type="AlphaFoldDB" id="A0A222G9C0"/>
<dbReference type="Proteomes" id="UP000202259">
    <property type="component" value="Chromosome"/>
</dbReference>
<evidence type="ECO:0000313" key="1">
    <source>
        <dbReference type="EMBL" id="ASP48213.1"/>
    </source>
</evidence>
<proteinExistence type="predicted"/>
<dbReference type="EMBL" id="CP020465">
    <property type="protein sequence ID" value="ASP48213.1"/>
    <property type="molecule type" value="Genomic_DNA"/>
</dbReference>
<gene>
    <name evidence="1" type="ORF">B5D82_10860</name>
</gene>
<evidence type="ECO:0000313" key="2">
    <source>
        <dbReference type="Proteomes" id="UP000202259"/>
    </source>
</evidence>
<evidence type="ECO:0008006" key="3">
    <source>
        <dbReference type="Google" id="ProtNLM"/>
    </source>
</evidence>
<accession>A0A222G9C0</accession>
<protein>
    <recommendedName>
        <fullName evidence="3">DUF4156 domain-containing protein</fullName>
    </recommendedName>
</protein>